<gene>
    <name evidence="2" type="ordered locus">Acid_7296</name>
</gene>
<sequence length="332" mass="36644">MYATSEGTTRYAARFAEFASAAFYRTVMGLEVSSLGIGTYLGAADDATDKQYIDALVAAGLNGINLFDSAINYRRQRSERCIGAALERLQRDEIVVCTKAGFITPGAVPEFLKPDQMVGGMHSMDPDFLADQIERSRANLGVDTIDVFYLHNPQTHLGFLTRDEFDARLGLAFARLEELVEQGKIRWYGAATWDGFRQKGALSLPVMAQIAERAGGPEHHFRFIQLPFNVEMVEAFVEKPESVLDAALRLGIAAVASATLSQTRVLGQMPERLASRLPDLETNAQRAIQFTRSTPGIAAALVGMSRREHVLENLGVARVAPIPREEYVRLYQ</sequence>
<dbReference type="InterPro" id="IPR036812">
    <property type="entry name" value="NAD(P)_OxRdtase_dom_sf"/>
</dbReference>
<protein>
    <submittedName>
        <fullName evidence="2">Aldo/keto reductase</fullName>
    </submittedName>
</protein>
<dbReference type="Pfam" id="PF00248">
    <property type="entry name" value="Aldo_ket_red"/>
    <property type="match status" value="1"/>
</dbReference>
<dbReference type="InterPro" id="IPR023210">
    <property type="entry name" value="NADP_OxRdtase_dom"/>
</dbReference>
<evidence type="ECO:0000313" key="2">
    <source>
        <dbReference type="EMBL" id="ABJ88207.1"/>
    </source>
</evidence>
<dbReference type="PANTHER" id="PTHR43312:SF1">
    <property type="entry name" value="NADP-DEPENDENT OXIDOREDUCTASE DOMAIN-CONTAINING PROTEIN"/>
    <property type="match status" value="1"/>
</dbReference>
<dbReference type="AlphaFoldDB" id="Q01Q63"/>
<dbReference type="InParanoid" id="Q01Q63"/>
<dbReference type="CDD" id="cd19099">
    <property type="entry name" value="AKR_unchar"/>
    <property type="match status" value="1"/>
</dbReference>
<proteinExistence type="predicted"/>
<accession>Q01Q63</accession>
<dbReference type="EMBL" id="CP000473">
    <property type="protein sequence ID" value="ABJ88207.1"/>
    <property type="molecule type" value="Genomic_DNA"/>
</dbReference>
<dbReference type="STRING" id="234267.Acid_7296"/>
<evidence type="ECO:0000259" key="1">
    <source>
        <dbReference type="Pfam" id="PF00248"/>
    </source>
</evidence>
<dbReference type="InterPro" id="IPR053135">
    <property type="entry name" value="AKR2_Oxidoreductase"/>
</dbReference>
<reference evidence="2" key="1">
    <citation type="submission" date="2006-10" db="EMBL/GenBank/DDBJ databases">
        <title>Complete sequence of Solibacter usitatus Ellin6076.</title>
        <authorList>
            <consortium name="US DOE Joint Genome Institute"/>
            <person name="Copeland A."/>
            <person name="Lucas S."/>
            <person name="Lapidus A."/>
            <person name="Barry K."/>
            <person name="Detter J.C."/>
            <person name="Glavina del Rio T."/>
            <person name="Hammon N."/>
            <person name="Israni S."/>
            <person name="Dalin E."/>
            <person name="Tice H."/>
            <person name="Pitluck S."/>
            <person name="Thompson L.S."/>
            <person name="Brettin T."/>
            <person name="Bruce D."/>
            <person name="Han C."/>
            <person name="Tapia R."/>
            <person name="Gilna P."/>
            <person name="Schmutz J."/>
            <person name="Larimer F."/>
            <person name="Land M."/>
            <person name="Hauser L."/>
            <person name="Kyrpides N."/>
            <person name="Mikhailova N."/>
            <person name="Janssen P.H."/>
            <person name="Kuske C.R."/>
            <person name="Richardson P."/>
        </authorList>
    </citation>
    <scope>NUCLEOTIDE SEQUENCE</scope>
    <source>
        <strain evidence="2">Ellin6076</strain>
    </source>
</reference>
<organism evidence="2">
    <name type="scientific">Solibacter usitatus (strain Ellin6076)</name>
    <dbReference type="NCBI Taxonomy" id="234267"/>
    <lineage>
        <taxon>Bacteria</taxon>
        <taxon>Pseudomonadati</taxon>
        <taxon>Acidobacteriota</taxon>
        <taxon>Terriglobia</taxon>
        <taxon>Bryobacterales</taxon>
        <taxon>Solibacteraceae</taxon>
        <taxon>Candidatus Solibacter</taxon>
    </lineage>
</organism>
<dbReference type="SUPFAM" id="SSF51430">
    <property type="entry name" value="NAD(P)-linked oxidoreductase"/>
    <property type="match status" value="1"/>
</dbReference>
<dbReference type="eggNOG" id="COG0667">
    <property type="taxonomic scope" value="Bacteria"/>
</dbReference>
<feature type="domain" description="NADP-dependent oxidoreductase" evidence="1">
    <location>
        <begin position="35"/>
        <end position="262"/>
    </location>
</feature>
<dbReference type="OrthoDB" id="9804790at2"/>
<dbReference type="KEGG" id="sus:Acid_7296"/>
<dbReference type="Gene3D" id="3.20.20.100">
    <property type="entry name" value="NADP-dependent oxidoreductase domain"/>
    <property type="match status" value="1"/>
</dbReference>
<name>Q01Q63_SOLUE</name>
<dbReference type="HOGENOM" id="CLU_054485_0_0_0"/>
<dbReference type="PANTHER" id="PTHR43312">
    <property type="entry name" value="D-THREO-ALDOSE 1-DEHYDROGENASE"/>
    <property type="match status" value="1"/>
</dbReference>